<dbReference type="SUPFAM" id="SSF53901">
    <property type="entry name" value="Thiolase-like"/>
    <property type="match status" value="1"/>
</dbReference>
<organism evidence="1">
    <name type="scientific">marine metagenome</name>
    <dbReference type="NCBI Taxonomy" id="408172"/>
    <lineage>
        <taxon>unclassified sequences</taxon>
        <taxon>metagenomes</taxon>
        <taxon>ecological metagenomes</taxon>
    </lineage>
</organism>
<reference evidence="1" key="1">
    <citation type="submission" date="2018-05" db="EMBL/GenBank/DDBJ databases">
        <authorList>
            <person name="Lanie J.A."/>
            <person name="Ng W.-L."/>
            <person name="Kazmierczak K.M."/>
            <person name="Andrzejewski T.M."/>
            <person name="Davidsen T.M."/>
            <person name="Wayne K.J."/>
            <person name="Tettelin H."/>
            <person name="Glass J.I."/>
            <person name="Rusch D."/>
            <person name="Podicherti R."/>
            <person name="Tsui H.-C.T."/>
            <person name="Winkler M.E."/>
        </authorList>
    </citation>
    <scope>NUCLEOTIDE SEQUENCE</scope>
</reference>
<dbReference type="PANTHER" id="PTHR34069">
    <property type="entry name" value="3-OXOACYL-[ACYL-CARRIER-PROTEIN] SYNTHASE 3"/>
    <property type="match status" value="1"/>
</dbReference>
<evidence type="ECO:0008006" key="2">
    <source>
        <dbReference type="Google" id="ProtNLM"/>
    </source>
</evidence>
<dbReference type="GO" id="GO:0044550">
    <property type="term" value="P:secondary metabolite biosynthetic process"/>
    <property type="evidence" value="ECO:0007669"/>
    <property type="project" value="TreeGrafter"/>
</dbReference>
<protein>
    <recommendedName>
        <fullName evidence="2">Beta-ketoacyl-[acyl-carrier-protein] synthase III N-terminal domain-containing protein</fullName>
    </recommendedName>
</protein>
<sequence>MPPRVVTNDELSTYMDTTDEWIQERTGIKERRYVEPGVGPSDLAIPATEQALDAAGLDVK</sequence>
<evidence type="ECO:0000313" key="1">
    <source>
        <dbReference type="EMBL" id="SVE40753.1"/>
    </source>
</evidence>
<feature type="non-terminal residue" evidence="1">
    <location>
        <position position="60"/>
    </location>
</feature>
<accession>A0A383D8V7</accession>
<dbReference type="GO" id="GO:0016746">
    <property type="term" value="F:acyltransferase activity"/>
    <property type="evidence" value="ECO:0007669"/>
    <property type="project" value="UniProtKB-KW"/>
</dbReference>
<dbReference type="EMBL" id="UINC01215181">
    <property type="protein sequence ID" value="SVE40753.1"/>
    <property type="molecule type" value="Genomic_DNA"/>
</dbReference>
<dbReference type="AlphaFoldDB" id="A0A383D8V7"/>
<dbReference type="PANTHER" id="PTHR34069:SF2">
    <property type="entry name" value="BETA-KETOACYL-[ACYL-CARRIER-PROTEIN] SYNTHASE III"/>
    <property type="match status" value="1"/>
</dbReference>
<proteinExistence type="predicted"/>
<gene>
    <name evidence="1" type="ORF">METZ01_LOCUS493607</name>
</gene>
<dbReference type="InterPro" id="IPR016039">
    <property type="entry name" value="Thiolase-like"/>
</dbReference>
<name>A0A383D8V7_9ZZZZ</name>
<dbReference type="Gene3D" id="3.40.47.10">
    <property type="match status" value="1"/>
</dbReference>